<feature type="transmembrane region" description="Helical" evidence="9">
    <location>
        <begin position="330"/>
        <end position="348"/>
    </location>
</feature>
<feature type="transmembrane region" description="Helical" evidence="9">
    <location>
        <begin position="37"/>
        <end position="56"/>
    </location>
</feature>
<feature type="transmembrane region" description="Helical" evidence="9">
    <location>
        <begin position="368"/>
        <end position="387"/>
    </location>
</feature>
<comment type="subcellular location">
    <subcellularLocation>
        <location evidence="1">Endomembrane system</location>
        <topology evidence="1">Multi-pass membrane protein</topology>
    </subcellularLocation>
</comment>
<feature type="transmembrane region" description="Helical" evidence="9">
    <location>
        <begin position="68"/>
        <end position="90"/>
    </location>
</feature>
<dbReference type="InterPro" id="IPR004713">
    <property type="entry name" value="CaH_exchang"/>
</dbReference>
<protein>
    <recommendedName>
        <fullName evidence="10">Sodium/calcium exchanger membrane region domain-containing protein</fullName>
    </recommendedName>
</protein>
<dbReference type="Proteomes" id="UP001556367">
    <property type="component" value="Unassembled WGS sequence"/>
</dbReference>
<organism evidence="11 12">
    <name type="scientific">Hohenbuehelia grisea</name>
    <dbReference type="NCBI Taxonomy" id="104357"/>
    <lineage>
        <taxon>Eukaryota</taxon>
        <taxon>Fungi</taxon>
        <taxon>Dikarya</taxon>
        <taxon>Basidiomycota</taxon>
        <taxon>Agaricomycotina</taxon>
        <taxon>Agaricomycetes</taxon>
        <taxon>Agaricomycetidae</taxon>
        <taxon>Agaricales</taxon>
        <taxon>Pleurotineae</taxon>
        <taxon>Pleurotaceae</taxon>
        <taxon>Hohenbuehelia</taxon>
    </lineage>
</organism>
<evidence type="ECO:0000256" key="5">
    <source>
        <dbReference type="ARBA" id="ARBA00022989"/>
    </source>
</evidence>
<keyword evidence="3" id="KW-0813">Transport</keyword>
<evidence type="ECO:0000313" key="12">
    <source>
        <dbReference type="Proteomes" id="UP001556367"/>
    </source>
</evidence>
<evidence type="ECO:0000256" key="4">
    <source>
        <dbReference type="ARBA" id="ARBA00022692"/>
    </source>
</evidence>
<feature type="transmembrane region" description="Helical" evidence="9">
    <location>
        <begin position="459"/>
        <end position="478"/>
    </location>
</feature>
<feature type="transmembrane region" description="Helical" evidence="9">
    <location>
        <begin position="110"/>
        <end position="129"/>
    </location>
</feature>
<dbReference type="Pfam" id="PF01699">
    <property type="entry name" value="Na_Ca_ex"/>
    <property type="match status" value="2"/>
</dbReference>
<comment type="caution">
    <text evidence="11">The sequence shown here is derived from an EMBL/GenBank/DDBJ whole genome shotgun (WGS) entry which is preliminary data.</text>
</comment>
<evidence type="ECO:0000256" key="1">
    <source>
        <dbReference type="ARBA" id="ARBA00004127"/>
    </source>
</evidence>
<evidence type="ECO:0000259" key="10">
    <source>
        <dbReference type="Pfam" id="PF01699"/>
    </source>
</evidence>
<feature type="domain" description="Sodium/calcium exchanger membrane region" evidence="10">
    <location>
        <begin position="336"/>
        <end position="476"/>
    </location>
</feature>
<feature type="region of interest" description="Disordered" evidence="8">
    <location>
        <begin position="217"/>
        <end position="324"/>
    </location>
</feature>
<name>A0ABR3JGM5_9AGAR</name>
<evidence type="ECO:0000313" key="11">
    <source>
        <dbReference type="EMBL" id="KAL0954888.1"/>
    </source>
</evidence>
<keyword evidence="7 9" id="KW-0472">Membrane</keyword>
<keyword evidence="4 9" id="KW-0812">Transmembrane</keyword>
<dbReference type="PANTHER" id="PTHR31503:SF20">
    <property type="entry name" value="CA(2+)_H(+) EXCHANGER, PUTATIVE (EUROFUNG)-RELATED"/>
    <property type="match status" value="1"/>
</dbReference>
<evidence type="ECO:0000256" key="9">
    <source>
        <dbReference type="SAM" id="Phobius"/>
    </source>
</evidence>
<feature type="domain" description="Sodium/calcium exchanger membrane region" evidence="10">
    <location>
        <begin position="12"/>
        <end position="128"/>
    </location>
</feature>
<evidence type="ECO:0000256" key="7">
    <source>
        <dbReference type="ARBA" id="ARBA00023136"/>
    </source>
</evidence>
<feature type="transmembrane region" description="Helical" evidence="9">
    <location>
        <begin position="399"/>
        <end position="423"/>
    </location>
</feature>
<feature type="compositionally biased region" description="Basic and acidic residues" evidence="8">
    <location>
        <begin position="298"/>
        <end position="312"/>
    </location>
</feature>
<reference evidence="12" key="1">
    <citation type="submission" date="2024-06" db="EMBL/GenBank/DDBJ databases">
        <title>Multi-omics analyses provide insights into the biosynthesis of the anticancer antibiotic pleurotin in Hohenbuehelia grisea.</title>
        <authorList>
            <person name="Weaver J.A."/>
            <person name="Alberti F."/>
        </authorList>
    </citation>
    <scope>NUCLEOTIDE SEQUENCE [LARGE SCALE GENOMIC DNA]</scope>
    <source>
        <strain evidence="12">T-177</strain>
    </source>
</reference>
<evidence type="ECO:0000256" key="3">
    <source>
        <dbReference type="ARBA" id="ARBA00022448"/>
    </source>
</evidence>
<accession>A0ABR3JGM5</accession>
<keyword evidence="12" id="KW-1185">Reference proteome</keyword>
<keyword evidence="5 9" id="KW-1133">Transmembrane helix</keyword>
<sequence>MLTHPADISCRIEVVIAIAALRKCELRVVQSSLVGAMLSKLLLVLGMCFFAGGLRFTEQDFNPTANQINSSLLTISVSAVLLPAVFHFVLSGATAPTEDETNDIMRMSHGVSIILLIIYASYLVFQLWSHKHLYKDNEKRSEPLTVRLPKVPSTFVAAHKQTKSMAQSLSSRLSLSSPSLVSLDKSWQGEKTPENWSKYSTSRTISSRAFDDAATLASPGVPRQMLSAPPMLRGESSGTLTSRQWSGSTSSLDTDASLGLGHGHPSVRLVTTNFPRSQSLGSSPGSASPSSTACSSPLREEYNPDEISRQPADEVDPANPEARPRKLPKLSLAMNLTLLILIPVIVSVTVDRLVESMDEISSTVGKAWIGLILLPAVASVAECMSAINTSVKDQLTFSINLAVGSTVQTALLIIPFMVTLAWAMGKPLSLLFDPFESVVLYISVQTMTYVVADGKSNWLEGFILICLYVLIAVAFWYYPGSAVASSIAATCREG</sequence>
<feature type="compositionally biased region" description="Polar residues" evidence="8">
    <location>
        <begin position="236"/>
        <end position="254"/>
    </location>
</feature>
<proteinExistence type="inferred from homology"/>
<keyword evidence="6" id="KW-0406">Ion transport</keyword>
<dbReference type="PANTHER" id="PTHR31503">
    <property type="entry name" value="VACUOLAR CALCIUM ION TRANSPORTER"/>
    <property type="match status" value="1"/>
</dbReference>
<gene>
    <name evidence="11" type="ORF">HGRIS_003821</name>
</gene>
<comment type="similarity">
    <text evidence="2">Belongs to the Ca(2+):cation antiporter (CaCA) (TC 2.A.19) family.</text>
</comment>
<dbReference type="InterPro" id="IPR004837">
    <property type="entry name" value="NaCa_Exmemb"/>
</dbReference>
<evidence type="ECO:0000256" key="2">
    <source>
        <dbReference type="ARBA" id="ARBA00008170"/>
    </source>
</evidence>
<evidence type="ECO:0000256" key="8">
    <source>
        <dbReference type="SAM" id="MobiDB-lite"/>
    </source>
</evidence>
<dbReference type="InterPro" id="IPR044880">
    <property type="entry name" value="NCX_ion-bd_dom_sf"/>
</dbReference>
<dbReference type="EMBL" id="JASNQZ010000007">
    <property type="protein sequence ID" value="KAL0954888.1"/>
    <property type="molecule type" value="Genomic_DNA"/>
</dbReference>
<dbReference type="Gene3D" id="1.20.1420.30">
    <property type="entry name" value="NCX, central ion-binding region"/>
    <property type="match status" value="2"/>
</dbReference>
<evidence type="ECO:0000256" key="6">
    <source>
        <dbReference type="ARBA" id="ARBA00023065"/>
    </source>
</evidence>
<feature type="compositionally biased region" description="Low complexity" evidence="8">
    <location>
        <begin position="275"/>
        <end position="297"/>
    </location>
</feature>